<evidence type="ECO:0000256" key="2">
    <source>
        <dbReference type="ARBA" id="ARBA00022723"/>
    </source>
</evidence>
<evidence type="ECO:0000313" key="10">
    <source>
        <dbReference type="EMBL" id="MCC3808596.1"/>
    </source>
</evidence>
<dbReference type="GO" id="GO:0046872">
    <property type="term" value="F:metal ion binding"/>
    <property type="evidence" value="ECO:0007669"/>
    <property type="project" value="UniProtKB-KW"/>
</dbReference>
<keyword evidence="3" id="KW-0560">Oxidoreductase</keyword>
<dbReference type="Proteomes" id="UP000726777">
    <property type="component" value="Unassembled WGS sequence"/>
</dbReference>
<dbReference type="EMBL" id="JACVHL010000075">
    <property type="protein sequence ID" value="MCC3808596.1"/>
    <property type="molecule type" value="Genomic_DNA"/>
</dbReference>
<comment type="catalytic activity">
    <reaction evidence="8">
        <text>glycerol + NAD(+) = dihydroxyacetone + NADH + H(+)</text>
        <dbReference type="Rhea" id="RHEA:13769"/>
        <dbReference type="ChEBI" id="CHEBI:15378"/>
        <dbReference type="ChEBI" id="CHEBI:16016"/>
        <dbReference type="ChEBI" id="CHEBI:17754"/>
        <dbReference type="ChEBI" id="CHEBI:57540"/>
        <dbReference type="ChEBI" id="CHEBI:57945"/>
        <dbReference type="EC" id="1.1.1.6"/>
    </reaction>
</comment>
<comment type="pathway">
    <text evidence="5">Polyol metabolism; glycerol fermentation; glycerone phosphate from glycerol (oxidative route): step 1/2.</text>
</comment>
<feature type="non-terminal residue" evidence="10">
    <location>
        <position position="205"/>
    </location>
</feature>
<evidence type="ECO:0000256" key="3">
    <source>
        <dbReference type="ARBA" id="ARBA00023002"/>
    </source>
</evidence>
<dbReference type="InterPro" id="IPR018211">
    <property type="entry name" value="ADH_Fe_CS"/>
</dbReference>
<sequence>MNRVILSPAKYVQGPHVLNDLASLVMHLGTRALVIIDKTISEKVNIDFSDSVFKKIELFSGECCYEEIERLGLLVKEKSIDVVIGVGGGKVIDSAKAISHLQNIAVVVCPTAASSDAPTSALSVVYKQSGEFLEYLPLRKNPDLVVVDSHIIAKAPTRLLVAGIGDALATYFEARVNYQYQRTTMAGGIPSLSAFTLAKLAYETL</sequence>
<dbReference type="SUPFAM" id="SSF56796">
    <property type="entry name" value="Dehydroquinate synthase-like"/>
    <property type="match status" value="1"/>
</dbReference>
<evidence type="ECO:0000259" key="9">
    <source>
        <dbReference type="Pfam" id="PF00465"/>
    </source>
</evidence>
<name>A0A9Q3UJZ2_VIBPH</name>
<proteinExistence type="inferred from homology"/>
<dbReference type="Gene3D" id="3.40.50.1970">
    <property type="match status" value="1"/>
</dbReference>
<evidence type="ECO:0000313" key="11">
    <source>
        <dbReference type="Proteomes" id="UP000726777"/>
    </source>
</evidence>
<feature type="domain" description="Alcohol dehydrogenase iron-type/glycerol dehydrogenase GldA" evidence="9">
    <location>
        <begin position="8"/>
        <end position="148"/>
    </location>
</feature>
<dbReference type="EC" id="1.1.1.6" evidence="6"/>
<dbReference type="InterPro" id="IPR016205">
    <property type="entry name" value="Glycerol_DH"/>
</dbReference>
<gene>
    <name evidence="10" type="ORF">IB292_26800</name>
</gene>
<dbReference type="InterPro" id="IPR001670">
    <property type="entry name" value="ADH_Fe/GldA"/>
</dbReference>
<comment type="similarity">
    <text evidence="1">Belongs to the iron-containing alcohol dehydrogenase family.</text>
</comment>
<protein>
    <recommendedName>
        <fullName evidence="7">Glycerol dehydrogenase</fullName>
        <ecNumber evidence="6">1.1.1.6</ecNumber>
    </recommendedName>
</protein>
<evidence type="ECO:0000256" key="6">
    <source>
        <dbReference type="ARBA" id="ARBA00039147"/>
    </source>
</evidence>
<dbReference type="PANTHER" id="PTHR43616">
    <property type="entry name" value="GLYCEROL DEHYDROGENASE"/>
    <property type="match status" value="1"/>
</dbReference>
<dbReference type="Gene3D" id="1.20.1090.10">
    <property type="entry name" value="Dehydroquinate synthase-like - alpha domain"/>
    <property type="match status" value="1"/>
</dbReference>
<accession>A0A9Q3UJZ2</accession>
<evidence type="ECO:0000256" key="4">
    <source>
        <dbReference type="ARBA" id="ARBA00023027"/>
    </source>
</evidence>
<reference evidence="10" key="1">
    <citation type="submission" date="2020-09" db="EMBL/GenBank/DDBJ databases">
        <title>Genome sequence of Vibrio parahaemolyticus isolates.</title>
        <authorList>
            <person name="Hammerl J.A."/>
            <person name="Strauch E."/>
        </authorList>
    </citation>
    <scope>NUCLEOTIDE SEQUENCE</scope>
    <source>
        <strain evidence="10">17-VB00146</strain>
    </source>
</reference>
<dbReference type="PANTHER" id="PTHR43616:SF5">
    <property type="entry name" value="GLYCEROL DEHYDROGENASE 1"/>
    <property type="match status" value="1"/>
</dbReference>
<dbReference type="GO" id="GO:0005829">
    <property type="term" value="C:cytosol"/>
    <property type="evidence" value="ECO:0007669"/>
    <property type="project" value="TreeGrafter"/>
</dbReference>
<evidence type="ECO:0000256" key="7">
    <source>
        <dbReference type="ARBA" id="ARBA00040132"/>
    </source>
</evidence>
<dbReference type="GO" id="GO:0008888">
    <property type="term" value="F:glycerol dehydrogenase (NAD+) activity"/>
    <property type="evidence" value="ECO:0007669"/>
    <property type="project" value="UniProtKB-EC"/>
</dbReference>
<dbReference type="AlphaFoldDB" id="A0A9Q3UJZ2"/>
<evidence type="ECO:0000256" key="8">
    <source>
        <dbReference type="ARBA" id="ARBA00049006"/>
    </source>
</evidence>
<comment type="caution">
    <text evidence="10">The sequence shown here is derived from an EMBL/GenBank/DDBJ whole genome shotgun (WGS) entry which is preliminary data.</text>
</comment>
<keyword evidence="2" id="KW-0479">Metal-binding</keyword>
<dbReference type="PROSITE" id="PS00913">
    <property type="entry name" value="ADH_IRON_1"/>
    <property type="match status" value="1"/>
</dbReference>
<dbReference type="Pfam" id="PF00465">
    <property type="entry name" value="Fe-ADH"/>
    <property type="match status" value="1"/>
</dbReference>
<organism evidence="10 11">
    <name type="scientific">Vibrio parahaemolyticus</name>
    <dbReference type="NCBI Taxonomy" id="670"/>
    <lineage>
        <taxon>Bacteria</taxon>
        <taxon>Pseudomonadati</taxon>
        <taxon>Pseudomonadota</taxon>
        <taxon>Gammaproteobacteria</taxon>
        <taxon>Vibrionales</taxon>
        <taxon>Vibrionaceae</taxon>
        <taxon>Vibrio</taxon>
    </lineage>
</organism>
<evidence type="ECO:0000256" key="5">
    <source>
        <dbReference type="ARBA" id="ARBA00037918"/>
    </source>
</evidence>
<evidence type="ECO:0000256" key="1">
    <source>
        <dbReference type="ARBA" id="ARBA00007358"/>
    </source>
</evidence>
<dbReference type="RefSeq" id="WP_228084620.1">
    <property type="nucleotide sequence ID" value="NZ_JACVHL010000075.1"/>
</dbReference>
<keyword evidence="4" id="KW-0520">NAD</keyword>